<keyword evidence="2" id="KW-1185">Reference proteome</keyword>
<evidence type="ECO:0000313" key="1">
    <source>
        <dbReference type="EMBL" id="MQL79033.1"/>
    </source>
</evidence>
<reference evidence="1" key="1">
    <citation type="submission" date="2017-07" db="EMBL/GenBank/DDBJ databases">
        <title>Taro Niue Genome Assembly and Annotation.</title>
        <authorList>
            <person name="Atibalentja N."/>
            <person name="Keating K."/>
            <person name="Fields C.J."/>
        </authorList>
    </citation>
    <scope>NUCLEOTIDE SEQUENCE</scope>
    <source>
        <strain evidence="1">Niue_2</strain>
        <tissue evidence="1">Leaf</tissue>
    </source>
</reference>
<dbReference type="AlphaFoldDB" id="A0A843UCP9"/>
<dbReference type="EMBL" id="NMUH01000430">
    <property type="protein sequence ID" value="MQL79033.1"/>
    <property type="molecule type" value="Genomic_DNA"/>
</dbReference>
<evidence type="ECO:0000313" key="2">
    <source>
        <dbReference type="Proteomes" id="UP000652761"/>
    </source>
</evidence>
<comment type="caution">
    <text evidence="1">The sequence shown here is derived from an EMBL/GenBank/DDBJ whole genome shotgun (WGS) entry which is preliminary data.</text>
</comment>
<proteinExistence type="predicted"/>
<sequence>MGLELEERGRSSKNSFFPRDPLLLGLFSTSNNLWQRARVGQEGLGALGTWVCDAHDFRSAYTLQLFSSTHPLCDQIVEIDST</sequence>
<organism evidence="1 2">
    <name type="scientific">Colocasia esculenta</name>
    <name type="common">Wild taro</name>
    <name type="synonym">Arum esculentum</name>
    <dbReference type="NCBI Taxonomy" id="4460"/>
    <lineage>
        <taxon>Eukaryota</taxon>
        <taxon>Viridiplantae</taxon>
        <taxon>Streptophyta</taxon>
        <taxon>Embryophyta</taxon>
        <taxon>Tracheophyta</taxon>
        <taxon>Spermatophyta</taxon>
        <taxon>Magnoliopsida</taxon>
        <taxon>Liliopsida</taxon>
        <taxon>Araceae</taxon>
        <taxon>Aroideae</taxon>
        <taxon>Colocasieae</taxon>
        <taxon>Colocasia</taxon>
    </lineage>
</organism>
<protein>
    <submittedName>
        <fullName evidence="1">Uncharacterized protein</fullName>
    </submittedName>
</protein>
<dbReference type="Proteomes" id="UP000652761">
    <property type="component" value="Unassembled WGS sequence"/>
</dbReference>
<gene>
    <name evidence="1" type="ORF">Taro_011466</name>
</gene>
<name>A0A843UCP9_COLES</name>
<accession>A0A843UCP9</accession>